<accession>A0ABM3VUL9</accession>
<feature type="region of interest" description="Disordered" evidence="1">
    <location>
        <begin position="1"/>
        <end position="120"/>
    </location>
</feature>
<feature type="compositionally biased region" description="Pro residues" evidence="1">
    <location>
        <begin position="69"/>
        <end position="78"/>
    </location>
</feature>
<keyword evidence="2" id="KW-1185">Reference proteome</keyword>
<reference evidence="3" key="2">
    <citation type="submission" date="2025-08" db="UniProtKB">
        <authorList>
            <consortium name="RefSeq"/>
        </authorList>
    </citation>
    <scope>IDENTIFICATION</scope>
</reference>
<organism evidence="2 3">
    <name type="scientific">Erinaceus europaeus</name>
    <name type="common">Western European hedgehog</name>
    <dbReference type="NCBI Taxonomy" id="9365"/>
    <lineage>
        <taxon>Eukaryota</taxon>
        <taxon>Metazoa</taxon>
        <taxon>Chordata</taxon>
        <taxon>Craniata</taxon>
        <taxon>Vertebrata</taxon>
        <taxon>Euteleostomi</taxon>
        <taxon>Mammalia</taxon>
        <taxon>Eutheria</taxon>
        <taxon>Laurasiatheria</taxon>
        <taxon>Eulipotyphla</taxon>
        <taxon>Erinaceidae</taxon>
        <taxon>Erinaceinae</taxon>
        <taxon>Erinaceus</taxon>
    </lineage>
</organism>
<evidence type="ECO:0000313" key="3">
    <source>
        <dbReference type="RefSeq" id="XP_060027895.1"/>
    </source>
</evidence>
<feature type="compositionally biased region" description="Pro residues" evidence="1">
    <location>
        <begin position="51"/>
        <end position="60"/>
    </location>
</feature>
<dbReference type="RefSeq" id="XP_060027895.1">
    <property type="nucleotide sequence ID" value="XM_060171912.1"/>
</dbReference>
<gene>
    <name evidence="3" type="primary">LOC132532798</name>
</gene>
<evidence type="ECO:0000256" key="1">
    <source>
        <dbReference type="SAM" id="MobiDB-lite"/>
    </source>
</evidence>
<name>A0ABM3VUL9_ERIEU</name>
<sequence>MSSVSLSAVGPFSRTASQEVSVTPRPRQGGPRPSPGEDSVEARALWVPPQEGRPPTPPSLWPRLQKLQLPPPPAPPPQEDLGCCSGTAPIQESRKNHLNPCTPRHHPLDGTTTVAHLPKP</sequence>
<proteinExistence type="predicted"/>
<reference evidence="2" key="1">
    <citation type="submission" date="2025-05" db="UniProtKB">
        <authorList>
            <consortium name="RefSeq"/>
        </authorList>
    </citation>
    <scope>NUCLEOTIDE SEQUENCE [LARGE SCALE GENOMIC DNA]</scope>
</reference>
<dbReference type="Proteomes" id="UP001652624">
    <property type="component" value="Chromosome 1"/>
</dbReference>
<dbReference type="GeneID" id="132532798"/>
<protein>
    <submittedName>
        <fullName evidence="3">Uncharacterized protein LOC132532798 isoform X1</fullName>
    </submittedName>
</protein>
<evidence type="ECO:0000313" key="2">
    <source>
        <dbReference type="Proteomes" id="UP001652624"/>
    </source>
</evidence>